<feature type="chain" id="PRO_5022783974" description="Secreted protein" evidence="2">
    <location>
        <begin position="19"/>
        <end position="92"/>
    </location>
</feature>
<name>A0A5C6G129_9PLAN</name>
<sequence precursor="true">MRMTLFSFVVCLTGLLVASGLSGQSEPAGKLRLRPVNVATNGGDVGQELRFNDSRLSRQTAGLRAPSPAHNADRMPTRETTGDVDQTSFSPR</sequence>
<proteinExistence type="predicted"/>
<dbReference type="AlphaFoldDB" id="A0A5C6G129"/>
<evidence type="ECO:0000313" key="4">
    <source>
        <dbReference type="Proteomes" id="UP000316476"/>
    </source>
</evidence>
<accession>A0A5C6G129</accession>
<feature type="compositionally biased region" description="Basic and acidic residues" evidence="1">
    <location>
        <begin position="71"/>
        <end position="81"/>
    </location>
</feature>
<reference evidence="3 4" key="1">
    <citation type="submission" date="2019-02" db="EMBL/GenBank/DDBJ databases">
        <title>Deep-cultivation of Planctomycetes and their phenomic and genomic characterization uncovers novel biology.</title>
        <authorList>
            <person name="Wiegand S."/>
            <person name="Jogler M."/>
            <person name="Boedeker C."/>
            <person name="Pinto D."/>
            <person name="Vollmers J."/>
            <person name="Rivas-Marin E."/>
            <person name="Kohn T."/>
            <person name="Peeters S.H."/>
            <person name="Heuer A."/>
            <person name="Rast P."/>
            <person name="Oberbeckmann S."/>
            <person name="Bunk B."/>
            <person name="Jeske O."/>
            <person name="Meyerdierks A."/>
            <person name="Storesund J.E."/>
            <person name="Kallscheuer N."/>
            <person name="Luecker S."/>
            <person name="Lage O.M."/>
            <person name="Pohl T."/>
            <person name="Merkel B.J."/>
            <person name="Hornburger P."/>
            <person name="Mueller R.-W."/>
            <person name="Bruemmer F."/>
            <person name="Labrenz M."/>
            <person name="Spormann A.M."/>
            <person name="Op Den Camp H."/>
            <person name="Overmann J."/>
            <person name="Amann R."/>
            <person name="Jetten M.S.M."/>
            <person name="Mascher T."/>
            <person name="Medema M.H."/>
            <person name="Devos D.P."/>
            <person name="Kaster A.-K."/>
            <person name="Ovreas L."/>
            <person name="Rohde M."/>
            <person name="Galperin M.Y."/>
            <person name="Jogler C."/>
        </authorList>
    </citation>
    <scope>NUCLEOTIDE SEQUENCE [LARGE SCALE GENOMIC DNA]</scope>
    <source>
        <strain evidence="3 4">V7</strain>
    </source>
</reference>
<feature type="signal peptide" evidence="2">
    <location>
        <begin position="1"/>
        <end position="18"/>
    </location>
</feature>
<dbReference type="Proteomes" id="UP000316476">
    <property type="component" value="Unassembled WGS sequence"/>
</dbReference>
<protein>
    <recommendedName>
        <fullName evidence="5">Secreted protein</fullName>
    </recommendedName>
</protein>
<evidence type="ECO:0000313" key="3">
    <source>
        <dbReference type="EMBL" id="TWU67190.1"/>
    </source>
</evidence>
<feature type="region of interest" description="Disordered" evidence="1">
    <location>
        <begin position="55"/>
        <end position="92"/>
    </location>
</feature>
<organism evidence="3 4">
    <name type="scientific">Crateriforma conspicua</name>
    <dbReference type="NCBI Taxonomy" id="2527996"/>
    <lineage>
        <taxon>Bacteria</taxon>
        <taxon>Pseudomonadati</taxon>
        <taxon>Planctomycetota</taxon>
        <taxon>Planctomycetia</taxon>
        <taxon>Planctomycetales</taxon>
        <taxon>Planctomycetaceae</taxon>
        <taxon>Crateriforma</taxon>
    </lineage>
</organism>
<evidence type="ECO:0008006" key="5">
    <source>
        <dbReference type="Google" id="ProtNLM"/>
    </source>
</evidence>
<comment type="caution">
    <text evidence="3">The sequence shown here is derived from an EMBL/GenBank/DDBJ whole genome shotgun (WGS) entry which is preliminary data.</text>
</comment>
<gene>
    <name evidence="3" type="ORF">V7x_27630</name>
</gene>
<dbReference type="EMBL" id="SJPZ01000001">
    <property type="protein sequence ID" value="TWU67190.1"/>
    <property type="molecule type" value="Genomic_DNA"/>
</dbReference>
<feature type="compositionally biased region" description="Polar residues" evidence="1">
    <location>
        <begin position="83"/>
        <end position="92"/>
    </location>
</feature>
<evidence type="ECO:0000256" key="2">
    <source>
        <dbReference type="SAM" id="SignalP"/>
    </source>
</evidence>
<keyword evidence="2" id="KW-0732">Signal</keyword>
<evidence type="ECO:0000256" key="1">
    <source>
        <dbReference type="SAM" id="MobiDB-lite"/>
    </source>
</evidence>